<dbReference type="InterPro" id="IPR034584">
    <property type="entry name" value="SPMIP8"/>
</dbReference>
<proteinExistence type="predicted"/>
<gene>
    <name evidence="4" type="ORF">BYL167_LOCUS10460</name>
    <name evidence="1" type="ORF">CJN711_LOCUS28716</name>
    <name evidence="2" type="ORF">KQP761_LOCUS35401</name>
    <name evidence="3" type="ORF">MBJ925_LOCUS24500</name>
    <name evidence="5" type="ORF">SMN809_LOCUS8740</name>
</gene>
<evidence type="ECO:0000313" key="1">
    <source>
        <dbReference type="EMBL" id="CAF1525986.1"/>
    </source>
</evidence>
<dbReference type="EMBL" id="CAJOBH010003149">
    <property type="protein sequence ID" value="CAF3939906.1"/>
    <property type="molecule type" value="Genomic_DNA"/>
</dbReference>
<dbReference type="EMBL" id="CAJNOV010013562">
    <property type="protein sequence ID" value="CAF1525986.1"/>
    <property type="molecule type" value="Genomic_DNA"/>
</dbReference>
<dbReference type="EMBL" id="CAJOBI010002725">
    <property type="protein sequence ID" value="CAF3941414.1"/>
    <property type="molecule type" value="Genomic_DNA"/>
</dbReference>
<organism evidence="1 6">
    <name type="scientific">Rotaria magnacalcarata</name>
    <dbReference type="NCBI Taxonomy" id="392030"/>
    <lineage>
        <taxon>Eukaryota</taxon>
        <taxon>Metazoa</taxon>
        <taxon>Spiralia</taxon>
        <taxon>Gnathifera</taxon>
        <taxon>Rotifera</taxon>
        <taxon>Eurotatoria</taxon>
        <taxon>Bdelloidea</taxon>
        <taxon>Philodinida</taxon>
        <taxon>Philodinidae</taxon>
        <taxon>Rotaria</taxon>
    </lineage>
</organism>
<dbReference type="AlphaFoldDB" id="A0A815VBJ1"/>
<name>A0A815VBJ1_9BILA</name>
<evidence type="ECO:0000313" key="2">
    <source>
        <dbReference type="EMBL" id="CAF1676038.1"/>
    </source>
</evidence>
<dbReference type="Proteomes" id="UP000663855">
    <property type="component" value="Unassembled WGS sequence"/>
</dbReference>
<dbReference type="EMBL" id="CAJNRE010012724">
    <property type="protein sequence ID" value="CAF2112952.1"/>
    <property type="molecule type" value="Genomic_DNA"/>
</dbReference>
<dbReference type="Pfam" id="PF22574">
    <property type="entry name" value="SPMIP8"/>
    <property type="match status" value="1"/>
</dbReference>
<accession>A0A815VBJ1</accession>
<dbReference type="PANTHER" id="PTHR35348">
    <property type="entry name" value="TESTIS, PROSTATE AND PLACENTA-EXPRESSED PROTEIN"/>
    <property type="match status" value="1"/>
</dbReference>
<dbReference type="Proteomes" id="UP000681967">
    <property type="component" value="Unassembled WGS sequence"/>
</dbReference>
<comment type="caution">
    <text evidence="1">The sequence shown here is derived from an EMBL/GenBank/DDBJ whole genome shotgun (WGS) entry which is preliminary data.</text>
</comment>
<evidence type="ECO:0000313" key="6">
    <source>
        <dbReference type="Proteomes" id="UP000663855"/>
    </source>
</evidence>
<dbReference type="OrthoDB" id="9970246at2759"/>
<reference evidence="1" key="1">
    <citation type="submission" date="2021-02" db="EMBL/GenBank/DDBJ databases">
        <authorList>
            <person name="Nowell W R."/>
        </authorList>
    </citation>
    <scope>NUCLEOTIDE SEQUENCE</scope>
</reference>
<dbReference type="Proteomes" id="UP000663834">
    <property type="component" value="Unassembled WGS sequence"/>
</dbReference>
<evidence type="ECO:0000313" key="4">
    <source>
        <dbReference type="EMBL" id="CAF3939906.1"/>
    </source>
</evidence>
<evidence type="ECO:0000313" key="5">
    <source>
        <dbReference type="EMBL" id="CAF3941414.1"/>
    </source>
</evidence>
<sequence>MTQIVYVPSIAKSKYSSDPLKNDWNDFQHLATQARYVAPKTLSELKNQQFKLASVKKQLFNPKLPSIRRMERDDVLCRLADEHCRHTTSITEELFENFDPTKDDAYIDLFGLNWHDTGKSLMDVNDSPQLQQDALPVFGARLRPDKSQIETRPILSKLYRSPSMSCLTPSATLTKPVKYSYRNYGSGTFDTTTKNTLWPRFHMNTRNSFDSINRMPLPSSMQGIFRSASMNATVSTAAWKPSGPIGCMNNSKMAEV</sequence>
<dbReference type="Proteomes" id="UP000663824">
    <property type="component" value="Unassembled WGS sequence"/>
</dbReference>
<dbReference type="Proteomes" id="UP000676336">
    <property type="component" value="Unassembled WGS sequence"/>
</dbReference>
<evidence type="ECO:0000313" key="3">
    <source>
        <dbReference type="EMBL" id="CAF2112952.1"/>
    </source>
</evidence>
<dbReference type="PANTHER" id="PTHR35348:SF1">
    <property type="entry name" value="TESTIS, PROSTATE AND PLACENTA-EXPRESSED PROTEIN"/>
    <property type="match status" value="1"/>
</dbReference>
<dbReference type="EMBL" id="CAJNOW010019902">
    <property type="protein sequence ID" value="CAF1676038.1"/>
    <property type="molecule type" value="Genomic_DNA"/>
</dbReference>
<protein>
    <submittedName>
        <fullName evidence="1">Uncharacterized protein</fullName>
    </submittedName>
</protein>